<organism evidence="1">
    <name type="scientific">Notodromas monacha</name>
    <dbReference type="NCBI Taxonomy" id="399045"/>
    <lineage>
        <taxon>Eukaryota</taxon>
        <taxon>Metazoa</taxon>
        <taxon>Ecdysozoa</taxon>
        <taxon>Arthropoda</taxon>
        <taxon>Crustacea</taxon>
        <taxon>Oligostraca</taxon>
        <taxon>Ostracoda</taxon>
        <taxon>Podocopa</taxon>
        <taxon>Podocopida</taxon>
        <taxon>Cypridocopina</taxon>
        <taxon>Cypridoidea</taxon>
        <taxon>Cyprididae</taxon>
        <taxon>Notodromas</taxon>
    </lineage>
</organism>
<dbReference type="AlphaFoldDB" id="A0A7R9BCQ3"/>
<dbReference type="EMBL" id="CAJPEX010000056">
    <property type="protein sequence ID" value="CAG0912866.1"/>
    <property type="molecule type" value="Genomic_DNA"/>
</dbReference>
<keyword evidence="2" id="KW-1185">Reference proteome</keyword>
<dbReference type="EMBL" id="OA882093">
    <property type="protein sequence ID" value="CAD7272714.1"/>
    <property type="molecule type" value="Genomic_DNA"/>
</dbReference>
<dbReference type="Proteomes" id="UP000678499">
    <property type="component" value="Unassembled WGS sequence"/>
</dbReference>
<accession>A0A7R9BCQ3</accession>
<protein>
    <submittedName>
        <fullName evidence="1">Uncharacterized protein</fullName>
    </submittedName>
</protein>
<reference evidence="1" key="1">
    <citation type="submission" date="2020-11" db="EMBL/GenBank/DDBJ databases">
        <authorList>
            <person name="Tran Van P."/>
        </authorList>
    </citation>
    <scope>NUCLEOTIDE SEQUENCE</scope>
</reference>
<gene>
    <name evidence="1" type="ORF">NMOB1V02_LOCUS636</name>
</gene>
<evidence type="ECO:0000313" key="1">
    <source>
        <dbReference type="EMBL" id="CAD7272714.1"/>
    </source>
</evidence>
<sequence length="159" mass="16601">MVSQPGGAPSPVKSSSSSLSMSMQAVDRILSDSSLDSVLKMERIEAALAQAISANSSGITCNTTACGMGMNGMTVTKQPKRTISSVSEVSQQPFLSPVNWTGYRCDAVSQTDPASLGGRVFKSAEAQTLSTGEIVITKVHCPPKPASMPTTPMRSLTNM</sequence>
<evidence type="ECO:0000313" key="2">
    <source>
        <dbReference type="Proteomes" id="UP000678499"/>
    </source>
</evidence>
<dbReference type="OrthoDB" id="26838at2759"/>
<proteinExistence type="predicted"/>
<name>A0A7R9BCQ3_9CRUS</name>